<dbReference type="Proteomes" id="UP000276133">
    <property type="component" value="Unassembled WGS sequence"/>
</dbReference>
<dbReference type="AlphaFoldDB" id="A0A3M7SNN6"/>
<proteinExistence type="predicted"/>
<gene>
    <name evidence="2" type="ORF">BpHYR1_043572</name>
</gene>
<organism evidence="2 3">
    <name type="scientific">Brachionus plicatilis</name>
    <name type="common">Marine rotifer</name>
    <name type="synonym">Brachionus muelleri</name>
    <dbReference type="NCBI Taxonomy" id="10195"/>
    <lineage>
        <taxon>Eukaryota</taxon>
        <taxon>Metazoa</taxon>
        <taxon>Spiralia</taxon>
        <taxon>Gnathifera</taxon>
        <taxon>Rotifera</taxon>
        <taxon>Eurotatoria</taxon>
        <taxon>Monogononta</taxon>
        <taxon>Pseudotrocha</taxon>
        <taxon>Ploima</taxon>
        <taxon>Brachionidae</taxon>
        <taxon>Brachionus</taxon>
    </lineage>
</organism>
<accession>A0A3M7SNN6</accession>
<reference evidence="2 3" key="1">
    <citation type="journal article" date="2018" name="Sci. Rep.">
        <title>Genomic signatures of local adaptation to the degree of environmental predictability in rotifers.</title>
        <authorList>
            <person name="Franch-Gras L."/>
            <person name="Hahn C."/>
            <person name="Garcia-Roger E.M."/>
            <person name="Carmona M.J."/>
            <person name="Serra M."/>
            <person name="Gomez A."/>
        </authorList>
    </citation>
    <scope>NUCLEOTIDE SEQUENCE [LARGE SCALE GENOMIC DNA]</scope>
    <source>
        <strain evidence="2">HYR1</strain>
    </source>
</reference>
<evidence type="ECO:0000256" key="1">
    <source>
        <dbReference type="SAM" id="Phobius"/>
    </source>
</evidence>
<sequence length="78" mass="9530">MPISKHKKIRVILYDLLILFFHTFIKIFASVFEYVIIRTNIKWKSIFTRLATEAYVHEEIRDFDTLFYTNDDIDLFHD</sequence>
<keyword evidence="3" id="KW-1185">Reference proteome</keyword>
<keyword evidence="1" id="KW-1133">Transmembrane helix</keyword>
<feature type="transmembrane region" description="Helical" evidence="1">
    <location>
        <begin position="12"/>
        <end position="37"/>
    </location>
</feature>
<name>A0A3M7SNN6_BRAPC</name>
<comment type="caution">
    <text evidence="2">The sequence shown here is derived from an EMBL/GenBank/DDBJ whole genome shotgun (WGS) entry which is preliminary data.</text>
</comment>
<evidence type="ECO:0000313" key="3">
    <source>
        <dbReference type="Proteomes" id="UP000276133"/>
    </source>
</evidence>
<dbReference type="EMBL" id="REGN01001071">
    <property type="protein sequence ID" value="RNA37217.1"/>
    <property type="molecule type" value="Genomic_DNA"/>
</dbReference>
<keyword evidence="1" id="KW-0472">Membrane</keyword>
<keyword evidence="1" id="KW-0812">Transmembrane</keyword>
<protein>
    <submittedName>
        <fullName evidence="2">Uncharacterized protein</fullName>
    </submittedName>
</protein>
<evidence type="ECO:0000313" key="2">
    <source>
        <dbReference type="EMBL" id="RNA37217.1"/>
    </source>
</evidence>